<organism evidence="1 2">
    <name type="scientific">Prevotella intermedia</name>
    <dbReference type="NCBI Taxonomy" id="28131"/>
    <lineage>
        <taxon>Bacteria</taxon>
        <taxon>Pseudomonadati</taxon>
        <taxon>Bacteroidota</taxon>
        <taxon>Bacteroidia</taxon>
        <taxon>Bacteroidales</taxon>
        <taxon>Prevotellaceae</taxon>
        <taxon>Prevotella</taxon>
    </lineage>
</organism>
<accession>A0A2A6EDW0</accession>
<evidence type="ECO:0000313" key="2">
    <source>
        <dbReference type="Proteomes" id="UP000219058"/>
    </source>
</evidence>
<gene>
    <name evidence="1" type="ORF">CLI71_08560</name>
</gene>
<sequence>MEKNTNGYEIPENVKELIDAATGLMAQAEKVKQSELMRLSAYGTDIHSASAVLTPFDEISDHTNSIVMELSIYVARIVQEEAYGKLTGKGSL</sequence>
<protein>
    <submittedName>
        <fullName evidence="1">Uncharacterized protein</fullName>
    </submittedName>
</protein>
<proteinExistence type="predicted"/>
<name>A0A2A6EDW0_PREIN</name>
<dbReference type="RefSeq" id="WP_097550599.1">
    <property type="nucleotide sequence ID" value="NZ_NSLY01000023.1"/>
</dbReference>
<dbReference type="AlphaFoldDB" id="A0A2A6EDW0"/>
<comment type="caution">
    <text evidence="1">The sequence shown here is derived from an EMBL/GenBank/DDBJ whole genome shotgun (WGS) entry which is preliminary data.</text>
</comment>
<dbReference type="Proteomes" id="UP000219058">
    <property type="component" value="Unassembled WGS sequence"/>
</dbReference>
<evidence type="ECO:0000313" key="1">
    <source>
        <dbReference type="EMBL" id="PDP59670.1"/>
    </source>
</evidence>
<reference evidence="1 2" key="1">
    <citation type="submission" date="2017-09" db="EMBL/GenBank/DDBJ databases">
        <title>Phase variable restriction modification systems are present in the genome sequences of periodontal pathogens Prevotella intermedia, Tannerella forsythia and Porphyromonas gingivalis.</title>
        <authorList>
            <person name="Haigh R.D."/>
            <person name="Crawford L."/>
            <person name="Ralph J."/>
            <person name="Wanford J."/>
            <person name="Vartoukian S.R."/>
            <person name="Hijazib K."/>
            <person name="Wade W."/>
            <person name="Oggioni M.R."/>
        </authorList>
    </citation>
    <scope>NUCLEOTIDE SEQUENCE [LARGE SCALE GENOMIC DNA]</scope>
    <source>
        <strain evidence="1 2">WW2834</strain>
    </source>
</reference>
<dbReference type="EMBL" id="NSLY01000023">
    <property type="protein sequence ID" value="PDP59670.1"/>
    <property type="molecule type" value="Genomic_DNA"/>
</dbReference>